<evidence type="ECO:0000313" key="2">
    <source>
        <dbReference type="EMBL" id="KAE9521360.1"/>
    </source>
</evidence>
<dbReference type="Gene3D" id="4.10.60.10">
    <property type="entry name" value="Zinc finger, CCHC-type"/>
    <property type="match status" value="1"/>
</dbReference>
<name>A0A6G0SSJ3_APHGL</name>
<gene>
    <name evidence="2" type="ORF">AGLY_018240</name>
</gene>
<dbReference type="GO" id="GO:0003676">
    <property type="term" value="F:nucleic acid binding"/>
    <property type="evidence" value="ECO:0007669"/>
    <property type="project" value="InterPro"/>
</dbReference>
<dbReference type="InterPro" id="IPR036875">
    <property type="entry name" value="Znf_CCHC_sf"/>
</dbReference>
<evidence type="ECO:0000259" key="1">
    <source>
        <dbReference type="SMART" id="SM00343"/>
    </source>
</evidence>
<keyword evidence="3" id="KW-1185">Reference proteome</keyword>
<dbReference type="GO" id="GO:0008270">
    <property type="term" value="F:zinc ion binding"/>
    <property type="evidence" value="ECO:0007669"/>
    <property type="project" value="InterPro"/>
</dbReference>
<organism evidence="2 3">
    <name type="scientific">Aphis glycines</name>
    <name type="common">Soybean aphid</name>
    <dbReference type="NCBI Taxonomy" id="307491"/>
    <lineage>
        <taxon>Eukaryota</taxon>
        <taxon>Metazoa</taxon>
        <taxon>Ecdysozoa</taxon>
        <taxon>Arthropoda</taxon>
        <taxon>Hexapoda</taxon>
        <taxon>Insecta</taxon>
        <taxon>Pterygota</taxon>
        <taxon>Neoptera</taxon>
        <taxon>Paraneoptera</taxon>
        <taxon>Hemiptera</taxon>
        <taxon>Sternorrhyncha</taxon>
        <taxon>Aphidomorpha</taxon>
        <taxon>Aphidoidea</taxon>
        <taxon>Aphididae</taxon>
        <taxon>Aphidini</taxon>
        <taxon>Aphis</taxon>
        <taxon>Aphis</taxon>
    </lineage>
</organism>
<dbReference type="Proteomes" id="UP000475862">
    <property type="component" value="Unassembled WGS sequence"/>
</dbReference>
<dbReference type="SUPFAM" id="SSF57756">
    <property type="entry name" value="Retrovirus zinc finger-like domains"/>
    <property type="match status" value="1"/>
</dbReference>
<protein>
    <recommendedName>
        <fullName evidence="1">CCHC-type domain-containing protein</fullName>
    </recommendedName>
</protein>
<reference evidence="2 3" key="1">
    <citation type="submission" date="2019-08" db="EMBL/GenBank/DDBJ databases">
        <title>The genome of the soybean aphid Biotype 1, its phylome, world population structure and adaptation to the North American continent.</title>
        <authorList>
            <person name="Giordano R."/>
            <person name="Donthu R.K."/>
            <person name="Hernandez A.G."/>
            <person name="Wright C.L."/>
            <person name="Zimin A.V."/>
        </authorList>
    </citation>
    <scope>NUCLEOTIDE SEQUENCE [LARGE SCALE GENOMIC DNA]</scope>
    <source>
        <tissue evidence="2">Whole aphids</tissue>
    </source>
</reference>
<comment type="caution">
    <text evidence="2">The sequence shown here is derived from an EMBL/GenBank/DDBJ whole genome shotgun (WGS) entry which is preliminary data.</text>
</comment>
<accession>A0A6G0SSJ3</accession>
<dbReference type="InterPro" id="IPR001878">
    <property type="entry name" value="Znf_CCHC"/>
</dbReference>
<dbReference type="OrthoDB" id="6627380at2759"/>
<feature type="domain" description="CCHC-type" evidence="1">
    <location>
        <begin position="202"/>
        <end position="218"/>
    </location>
</feature>
<proteinExistence type="predicted"/>
<dbReference type="AlphaFoldDB" id="A0A6G0SSJ3"/>
<dbReference type="SMART" id="SM00343">
    <property type="entry name" value="ZnF_C2HC"/>
    <property type="match status" value="2"/>
</dbReference>
<dbReference type="EMBL" id="VYZN01002982">
    <property type="protein sequence ID" value="KAE9521360.1"/>
    <property type="molecule type" value="Genomic_DNA"/>
</dbReference>
<feature type="domain" description="CCHC-type" evidence="1">
    <location>
        <begin position="242"/>
        <end position="258"/>
    </location>
</feature>
<evidence type="ECO:0000313" key="3">
    <source>
        <dbReference type="Proteomes" id="UP000475862"/>
    </source>
</evidence>
<sequence>MIAAIKLTGKAYNVTRYKEINAWDDLKQIILDALESPYGVANLQIELNIIKIKPNDRRKNIISDDDVTRKYWRTGSGVSYINGLTGEIKFEVKAKNPTTLEHAMQIALMADKNIRTYNEVQDIFKNNEPPNRPFNKNFSYNETQNMFRNSDQYNNRPYNQSFNHERYNNPPSYNRYNNINNTNNGNTNGNQNTRNNNLIVKRCFTCNREVHFASQCRANVRPLNRYNQTHDGLGFITYVNETCSYCNKRGHMADVCFKKQRDEQEPQNIWGYDLNKIQYDREFDYNQGSEVLANAYLYWFVLEHSKWYASGINGLRPLLSSIKSDNSVNFQ</sequence>